<dbReference type="Gene3D" id="3.40.50.300">
    <property type="entry name" value="P-loop containing nucleotide triphosphate hydrolases"/>
    <property type="match status" value="1"/>
</dbReference>
<dbReference type="PANTHER" id="PTHR13696">
    <property type="entry name" value="P-LOOP CONTAINING NUCLEOSIDE TRIPHOSPHATE HYDROLASE"/>
    <property type="match status" value="1"/>
</dbReference>
<organism evidence="2 3">
    <name type="scientific">Thiosulfativibrio zosterae</name>
    <dbReference type="NCBI Taxonomy" id="2675053"/>
    <lineage>
        <taxon>Bacteria</taxon>
        <taxon>Pseudomonadati</taxon>
        <taxon>Pseudomonadota</taxon>
        <taxon>Gammaproteobacteria</taxon>
        <taxon>Thiotrichales</taxon>
        <taxon>Piscirickettsiaceae</taxon>
        <taxon>Thiosulfativibrio</taxon>
    </lineage>
</organism>
<dbReference type="CDD" id="cd02042">
    <property type="entry name" value="ParAB_family"/>
    <property type="match status" value="1"/>
</dbReference>
<dbReference type="PANTHER" id="PTHR13696:SF96">
    <property type="entry name" value="COBQ_COBB_MIND_PARA NUCLEOTIDE BINDING DOMAIN-CONTAINING PROTEIN"/>
    <property type="match status" value="1"/>
</dbReference>
<protein>
    <recommendedName>
        <fullName evidence="1">CobQ/CobB/MinD/ParA nucleotide binding domain-containing protein</fullName>
    </recommendedName>
</protein>
<keyword evidence="3" id="KW-1185">Reference proteome</keyword>
<name>A0A6F8PR64_9GAMM</name>
<reference evidence="3" key="1">
    <citation type="submission" date="2019-11" db="EMBL/GenBank/DDBJ databases">
        <title>Isolation and characterization of two novel species in the genus Thiomicrorhabdus.</title>
        <authorList>
            <person name="Mochizuki J."/>
            <person name="Kojima H."/>
            <person name="Fukui M."/>
        </authorList>
    </citation>
    <scope>NUCLEOTIDE SEQUENCE [LARGE SCALE GENOMIC DNA]</scope>
    <source>
        <strain evidence="3">AkT22</strain>
    </source>
</reference>
<accession>A0A6F8PR64</accession>
<dbReference type="InterPro" id="IPR002586">
    <property type="entry name" value="CobQ/CobB/MinD/ParA_Nub-bd_dom"/>
</dbReference>
<dbReference type="RefSeq" id="WP_173292326.1">
    <property type="nucleotide sequence ID" value="NZ_AP021888.1"/>
</dbReference>
<dbReference type="Proteomes" id="UP000501466">
    <property type="component" value="Chromosome"/>
</dbReference>
<dbReference type="InterPro" id="IPR027417">
    <property type="entry name" value="P-loop_NTPase"/>
</dbReference>
<proteinExistence type="predicted"/>
<gene>
    <name evidence="2" type="ORF">THMIRHAT_23680</name>
</gene>
<dbReference type="KEGG" id="tzo:THMIRHAT_23680"/>
<dbReference type="Pfam" id="PF01656">
    <property type="entry name" value="CbiA"/>
    <property type="match status" value="1"/>
</dbReference>
<evidence type="ECO:0000259" key="1">
    <source>
        <dbReference type="Pfam" id="PF01656"/>
    </source>
</evidence>
<evidence type="ECO:0000313" key="2">
    <source>
        <dbReference type="EMBL" id="BBP44622.1"/>
    </source>
</evidence>
<sequence length="206" mass="23432">MITVVGNMKGGTGKSTLAFNLAIWLAHQHKALRLFDLDPQQTLTDVVEVRNEEQYQPQLPKPHLLQDLADFTHTGEHIIMDVSMSDQASLKLAIALANRIVIPVAPSQADIWSTQRFIKLIKETRTDLPKMIAVINRADTHPFVAETKETEEALDYLPHIERLPTRLHNRTNYRRSFSEGLAVFEMDPNGKASHEFIKVAKQIFKE</sequence>
<dbReference type="InterPro" id="IPR050678">
    <property type="entry name" value="DNA_Partitioning_ATPase"/>
</dbReference>
<dbReference type="EMBL" id="AP021888">
    <property type="protein sequence ID" value="BBP44622.1"/>
    <property type="molecule type" value="Genomic_DNA"/>
</dbReference>
<dbReference type="AlphaFoldDB" id="A0A6F8PR64"/>
<dbReference type="PIRSF" id="PIRSF009320">
    <property type="entry name" value="Nuc_binding_HP_1000"/>
    <property type="match status" value="1"/>
</dbReference>
<evidence type="ECO:0000313" key="3">
    <source>
        <dbReference type="Proteomes" id="UP000501466"/>
    </source>
</evidence>
<feature type="domain" description="CobQ/CobB/MinD/ParA nucleotide binding" evidence="1">
    <location>
        <begin position="4"/>
        <end position="149"/>
    </location>
</feature>
<dbReference type="SUPFAM" id="SSF52540">
    <property type="entry name" value="P-loop containing nucleoside triphosphate hydrolases"/>
    <property type="match status" value="1"/>
</dbReference>